<evidence type="ECO:0000256" key="1">
    <source>
        <dbReference type="ARBA" id="ARBA00004196"/>
    </source>
</evidence>
<keyword evidence="9" id="KW-1185">Reference proteome</keyword>
<dbReference type="Pfam" id="PF00496">
    <property type="entry name" value="SBP_bac_5"/>
    <property type="match status" value="1"/>
</dbReference>
<keyword evidence="6" id="KW-0812">Transmembrane</keyword>
<dbReference type="Proteomes" id="UP000290218">
    <property type="component" value="Unassembled WGS sequence"/>
</dbReference>
<evidence type="ECO:0000256" key="4">
    <source>
        <dbReference type="ARBA" id="ARBA00022729"/>
    </source>
</evidence>
<accession>A0A4Q1C758</accession>
<feature type="region of interest" description="Disordered" evidence="5">
    <location>
        <begin position="1"/>
        <end position="27"/>
    </location>
</feature>
<organism evidence="8 9">
    <name type="scientific">Oleiharenicola lentus</name>
    <dbReference type="NCBI Taxonomy" id="2508720"/>
    <lineage>
        <taxon>Bacteria</taxon>
        <taxon>Pseudomonadati</taxon>
        <taxon>Verrucomicrobiota</taxon>
        <taxon>Opitutia</taxon>
        <taxon>Opitutales</taxon>
        <taxon>Opitutaceae</taxon>
        <taxon>Oleiharenicola</taxon>
    </lineage>
</organism>
<evidence type="ECO:0000256" key="3">
    <source>
        <dbReference type="ARBA" id="ARBA00022448"/>
    </source>
</evidence>
<dbReference type="GO" id="GO:1904680">
    <property type="term" value="F:peptide transmembrane transporter activity"/>
    <property type="evidence" value="ECO:0007669"/>
    <property type="project" value="TreeGrafter"/>
</dbReference>
<evidence type="ECO:0000256" key="2">
    <source>
        <dbReference type="ARBA" id="ARBA00005695"/>
    </source>
</evidence>
<dbReference type="SUPFAM" id="SSF53850">
    <property type="entry name" value="Periplasmic binding protein-like II"/>
    <property type="match status" value="1"/>
</dbReference>
<sequence>MTLPAPACGSARRFGASSHRRGHRPRSRCGVRHVALICPMDSNRDKPMNTAPRVPWWTVFAMTGAGVFMLALFLGPRNDLAVLPRPVADRDVLRVAYVQQLTPDPHVWTFPLPVNNQFILSLWEPLIECDPENGQPQAAAAVSWRWSEDRLSLELRLRADGRWCNGEPVTAHDFVRGWRRLIRQNLDCAAVLFPVKNAEAIHRGELADTSALGVEAVDDFTLRIQLNAVRSTFVAELADPLLVPLHATTAAVLENKPYRTAPGTLITNGAFRLVQAKAEGYRLALSPHYRDRNTILLSGVEFIRADGAAMARLLVAVGRADLANPPAIGAPAGLPTARCVTEETEMAMSVVSLDLNVARGPLRDVRVRRALALAMNRAGSIAEADADRLVPAYSWVPDMPGRPGLPLMHEDEAEARRLLAEAGYPGGKGFPVLILPVNQRRPNFGYLQVWTERWYRVLGVRTYLAFDPPEKHKLRYTRGEFDVMQGGLMATVPDAGDLLGLFAHPERFDAPHWANPEITRLMAEANRRSGLERLALLERIERSVMEDVPTIPMIFERRRTLLGVEVAGWYADPLGRQAFKRLAITPVEHGEFHAGGPP</sequence>
<comment type="caution">
    <text evidence="8">The sequence shown here is derived from an EMBL/GenBank/DDBJ whole genome shotgun (WGS) entry which is preliminary data.</text>
</comment>
<evidence type="ECO:0000313" key="9">
    <source>
        <dbReference type="Proteomes" id="UP000290218"/>
    </source>
</evidence>
<evidence type="ECO:0000259" key="7">
    <source>
        <dbReference type="Pfam" id="PF00496"/>
    </source>
</evidence>
<dbReference type="GO" id="GO:0030313">
    <property type="term" value="C:cell envelope"/>
    <property type="evidence" value="ECO:0007669"/>
    <property type="project" value="UniProtKB-SubCell"/>
</dbReference>
<dbReference type="Gene3D" id="3.40.190.10">
    <property type="entry name" value="Periplasmic binding protein-like II"/>
    <property type="match status" value="1"/>
</dbReference>
<reference evidence="8 9" key="1">
    <citation type="submission" date="2019-01" db="EMBL/GenBank/DDBJ databases">
        <title>Lacunisphaera sp. strain TWA-58.</title>
        <authorList>
            <person name="Chen W.-M."/>
        </authorList>
    </citation>
    <scope>NUCLEOTIDE SEQUENCE [LARGE SCALE GENOMIC DNA]</scope>
    <source>
        <strain evidence="8 9">TWA-58</strain>
    </source>
</reference>
<dbReference type="PANTHER" id="PTHR30290:SF10">
    <property type="entry name" value="PERIPLASMIC OLIGOPEPTIDE-BINDING PROTEIN-RELATED"/>
    <property type="match status" value="1"/>
</dbReference>
<dbReference type="OrthoDB" id="9772924at2"/>
<dbReference type="Gene3D" id="3.90.76.10">
    <property type="entry name" value="Dipeptide-binding Protein, Domain 1"/>
    <property type="match status" value="1"/>
</dbReference>
<name>A0A4Q1C758_9BACT</name>
<dbReference type="InterPro" id="IPR000914">
    <property type="entry name" value="SBP_5_dom"/>
</dbReference>
<gene>
    <name evidence="8" type="ORF">ESB00_01700</name>
</gene>
<dbReference type="Gene3D" id="3.10.105.10">
    <property type="entry name" value="Dipeptide-binding Protein, Domain 3"/>
    <property type="match status" value="1"/>
</dbReference>
<keyword evidence="6" id="KW-0472">Membrane</keyword>
<protein>
    <recommendedName>
        <fullName evidence="7">Solute-binding protein family 5 domain-containing protein</fullName>
    </recommendedName>
</protein>
<dbReference type="GO" id="GO:0015833">
    <property type="term" value="P:peptide transport"/>
    <property type="evidence" value="ECO:0007669"/>
    <property type="project" value="TreeGrafter"/>
</dbReference>
<feature type="domain" description="Solute-binding protein family 5" evidence="7">
    <location>
        <begin position="136"/>
        <end position="506"/>
    </location>
</feature>
<keyword evidence="4" id="KW-0732">Signal</keyword>
<feature type="transmembrane region" description="Helical" evidence="6">
    <location>
        <begin position="54"/>
        <end position="75"/>
    </location>
</feature>
<feature type="compositionally biased region" description="Basic residues" evidence="5">
    <location>
        <begin position="18"/>
        <end position="27"/>
    </location>
</feature>
<dbReference type="InterPro" id="IPR039424">
    <property type="entry name" value="SBP_5"/>
</dbReference>
<evidence type="ECO:0000256" key="6">
    <source>
        <dbReference type="SAM" id="Phobius"/>
    </source>
</evidence>
<keyword evidence="3" id="KW-0813">Transport</keyword>
<dbReference type="AlphaFoldDB" id="A0A4Q1C758"/>
<dbReference type="PANTHER" id="PTHR30290">
    <property type="entry name" value="PERIPLASMIC BINDING COMPONENT OF ABC TRANSPORTER"/>
    <property type="match status" value="1"/>
</dbReference>
<keyword evidence="6" id="KW-1133">Transmembrane helix</keyword>
<dbReference type="EMBL" id="SDHX01000001">
    <property type="protein sequence ID" value="RXK54636.1"/>
    <property type="molecule type" value="Genomic_DNA"/>
</dbReference>
<proteinExistence type="inferred from homology"/>
<evidence type="ECO:0000313" key="8">
    <source>
        <dbReference type="EMBL" id="RXK54636.1"/>
    </source>
</evidence>
<comment type="subcellular location">
    <subcellularLocation>
        <location evidence="1">Cell envelope</location>
    </subcellularLocation>
</comment>
<comment type="similarity">
    <text evidence="2">Belongs to the bacterial solute-binding protein 5 family.</text>
</comment>
<evidence type="ECO:0000256" key="5">
    <source>
        <dbReference type="SAM" id="MobiDB-lite"/>
    </source>
</evidence>